<evidence type="ECO:0008006" key="4">
    <source>
        <dbReference type="Google" id="ProtNLM"/>
    </source>
</evidence>
<comment type="caution">
    <text evidence="2">The sequence shown here is derived from an EMBL/GenBank/DDBJ whole genome shotgun (WGS) entry which is preliminary data.</text>
</comment>
<keyword evidence="1" id="KW-0812">Transmembrane</keyword>
<gene>
    <name evidence="2" type="ORF">E4635_13665</name>
</gene>
<dbReference type="OrthoDB" id="1489407at2"/>
<reference evidence="2 3" key="1">
    <citation type="submission" date="2019-04" db="EMBL/GenBank/DDBJ databases">
        <title>Flavobacterium sp. strain DS2-A Genome sequencing and assembly.</title>
        <authorList>
            <person name="Kim I."/>
        </authorList>
    </citation>
    <scope>NUCLEOTIDE SEQUENCE [LARGE SCALE GENOMIC DNA]</scope>
    <source>
        <strain evidence="2 3">DS2-A</strain>
    </source>
</reference>
<dbReference type="RefSeq" id="WP_135527266.1">
    <property type="nucleotide sequence ID" value="NZ_SRLH01000008.1"/>
</dbReference>
<proteinExistence type="predicted"/>
<protein>
    <recommendedName>
        <fullName evidence="4">PilN domain-containing protein</fullName>
    </recommendedName>
</protein>
<accession>A0A4Z0L768</accession>
<evidence type="ECO:0000313" key="3">
    <source>
        <dbReference type="Proteomes" id="UP000297407"/>
    </source>
</evidence>
<name>A0A4Z0L768_9FLAO</name>
<dbReference type="EMBL" id="SRLH01000008">
    <property type="protein sequence ID" value="TGD56842.1"/>
    <property type="molecule type" value="Genomic_DNA"/>
</dbReference>
<keyword evidence="1" id="KW-1133">Transmembrane helix</keyword>
<evidence type="ECO:0000313" key="2">
    <source>
        <dbReference type="EMBL" id="TGD56842.1"/>
    </source>
</evidence>
<keyword evidence="3" id="KW-1185">Reference proteome</keyword>
<dbReference type="AlphaFoldDB" id="A0A4Z0L768"/>
<keyword evidence="1" id="KW-0472">Membrane</keyword>
<sequence>MIAFLSKIIKINNLHVVGVVKNDNGESYHVLTIRKKGSKIDIVSQRTFQTLEDMVQKTDAKLPVILVANGKGVLHKKIDFDNESDVNWQKNIDYAAIYYTSFKSGNSNFISFCRRNAVEETITGLQKSHFHIIDIYVGSFLSALLQHAIQKKTLHSGDLVLDFEEEKLVGFSKLPEPVKKEDYTIGKDSISNKTLPLYGALIHFFLKPSEVSKTKNESLNVEEIVYKKAFNFFGAAMLVGFLVSLLTSYLLIQYYGSKNAELNLQNVYSNQSYQKILDLEQQKENKLSILKESGFLSSKFLSYYGYELMKGIPSDLSLNEVNIIPSNKEIKANKKMLFESKTIIVKGETFNESSFNDWMEGLKKMQWIGHFEIISLKKDKKNKSQFEIKITLKNV</sequence>
<feature type="transmembrane region" description="Helical" evidence="1">
    <location>
        <begin position="229"/>
        <end position="252"/>
    </location>
</feature>
<evidence type="ECO:0000256" key="1">
    <source>
        <dbReference type="SAM" id="Phobius"/>
    </source>
</evidence>
<dbReference type="Proteomes" id="UP000297407">
    <property type="component" value="Unassembled WGS sequence"/>
</dbReference>
<organism evidence="2 3">
    <name type="scientific">Flavobacterium humi</name>
    <dbReference type="NCBI Taxonomy" id="2562683"/>
    <lineage>
        <taxon>Bacteria</taxon>
        <taxon>Pseudomonadati</taxon>
        <taxon>Bacteroidota</taxon>
        <taxon>Flavobacteriia</taxon>
        <taxon>Flavobacteriales</taxon>
        <taxon>Flavobacteriaceae</taxon>
        <taxon>Flavobacterium</taxon>
    </lineage>
</organism>